<protein>
    <submittedName>
        <fullName evidence="2">Uncharacterized protein</fullName>
    </submittedName>
</protein>
<evidence type="ECO:0000256" key="1">
    <source>
        <dbReference type="SAM" id="Phobius"/>
    </source>
</evidence>
<feature type="transmembrane region" description="Helical" evidence="1">
    <location>
        <begin position="78"/>
        <end position="103"/>
    </location>
</feature>
<keyword evidence="1" id="KW-1133">Transmembrane helix</keyword>
<dbReference type="Proteomes" id="UP001159405">
    <property type="component" value="Unassembled WGS sequence"/>
</dbReference>
<reference evidence="2 3" key="1">
    <citation type="submission" date="2022-05" db="EMBL/GenBank/DDBJ databases">
        <authorList>
            <consortium name="Genoscope - CEA"/>
            <person name="William W."/>
        </authorList>
    </citation>
    <scope>NUCLEOTIDE SEQUENCE [LARGE SCALE GENOMIC DNA]</scope>
</reference>
<dbReference type="EMBL" id="CALNXK010000064">
    <property type="protein sequence ID" value="CAH3140226.1"/>
    <property type="molecule type" value="Genomic_DNA"/>
</dbReference>
<proteinExistence type="predicted"/>
<feature type="transmembrane region" description="Helical" evidence="1">
    <location>
        <begin position="36"/>
        <end position="66"/>
    </location>
</feature>
<accession>A0ABN8PB88</accession>
<evidence type="ECO:0000313" key="3">
    <source>
        <dbReference type="Proteomes" id="UP001159405"/>
    </source>
</evidence>
<comment type="caution">
    <text evidence="2">The sequence shown here is derived from an EMBL/GenBank/DDBJ whole genome shotgun (WGS) entry which is preliminary data.</text>
</comment>
<keyword evidence="1" id="KW-0812">Transmembrane</keyword>
<evidence type="ECO:0000313" key="2">
    <source>
        <dbReference type="EMBL" id="CAH3140226.1"/>
    </source>
</evidence>
<gene>
    <name evidence="2" type="ORF">PLOB_00041113</name>
</gene>
<name>A0ABN8PB88_9CNID</name>
<keyword evidence="3" id="KW-1185">Reference proteome</keyword>
<organism evidence="2 3">
    <name type="scientific">Porites lobata</name>
    <dbReference type="NCBI Taxonomy" id="104759"/>
    <lineage>
        <taxon>Eukaryota</taxon>
        <taxon>Metazoa</taxon>
        <taxon>Cnidaria</taxon>
        <taxon>Anthozoa</taxon>
        <taxon>Hexacorallia</taxon>
        <taxon>Scleractinia</taxon>
        <taxon>Fungiina</taxon>
        <taxon>Poritidae</taxon>
        <taxon>Porites</taxon>
    </lineage>
</organism>
<keyword evidence="1" id="KW-0472">Membrane</keyword>
<sequence>MADTQSFNFSCLNAVITTYHTCLDDVTTMTTPSLSWFYPITFVGFFSALLLVMVICCAIGAVVFSSSKSSFRHEFKETIEVIVCLFTAHLSFAALVINSVWLVGQVLASVCDMLSLIPH</sequence>